<dbReference type="Gene3D" id="3.40.50.300">
    <property type="entry name" value="P-loop containing nucleotide triphosphate hydrolases"/>
    <property type="match status" value="1"/>
</dbReference>
<dbReference type="Pfam" id="PF13469">
    <property type="entry name" value="Sulfotransfer_3"/>
    <property type="match status" value="1"/>
</dbReference>
<dbReference type="Proteomes" id="UP000199399">
    <property type="component" value="Unassembled WGS sequence"/>
</dbReference>
<organism evidence="1 2">
    <name type="scientific">Sulfitobacter delicatus</name>
    <dbReference type="NCBI Taxonomy" id="218672"/>
    <lineage>
        <taxon>Bacteria</taxon>
        <taxon>Pseudomonadati</taxon>
        <taxon>Pseudomonadota</taxon>
        <taxon>Alphaproteobacteria</taxon>
        <taxon>Rhodobacterales</taxon>
        <taxon>Roseobacteraceae</taxon>
        <taxon>Sulfitobacter</taxon>
    </lineage>
</organism>
<evidence type="ECO:0000313" key="1">
    <source>
        <dbReference type="EMBL" id="SDF82423.1"/>
    </source>
</evidence>
<dbReference type="RefSeq" id="WP_093740818.1">
    <property type="nucleotide sequence ID" value="NZ_FNBP01000003.1"/>
</dbReference>
<keyword evidence="1" id="KW-0808">Transferase</keyword>
<accession>A0A1G7P838</accession>
<dbReference type="EMBL" id="FNBP01000003">
    <property type="protein sequence ID" value="SDF82423.1"/>
    <property type="molecule type" value="Genomic_DNA"/>
</dbReference>
<evidence type="ECO:0000313" key="2">
    <source>
        <dbReference type="Proteomes" id="UP000199399"/>
    </source>
</evidence>
<sequence>MIEPVIILGMHRSGTSCLTGCLEAAGLEMGDIDRAPHTNPKGNRENRRIMALNDAVLADNQATWSDPPSLAVKWAAKRIAERDRLIGEYPSDRKWGFKEPRTLLVLQGWLDAIPDAQIVGSFRHPVAAARSLQERNQFPLEKGMELWLHYNRLLLDVCEKQYVPLISFDSSADDYQEQLNGILDFIGISQSEDTNSFFEPDLRRNSISESVALSPEFQSTYDALRARVV</sequence>
<gene>
    <name evidence="1" type="ORF">SAMN04489759_103252</name>
</gene>
<dbReference type="OrthoDB" id="7210452at2"/>
<protein>
    <submittedName>
        <fullName evidence="1">Sulfotransferase family protein</fullName>
    </submittedName>
</protein>
<dbReference type="AlphaFoldDB" id="A0A1G7P838"/>
<name>A0A1G7P838_9RHOB</name>
<dbReference type="STRING" id="218672.SAMN04489759_103252"/>
<reference evidence="2" key="1">
    <citation type="submission" date="2016-10" db="EMBL/GenBank/DDBJ databases">
        <authorList>
            <person name="Varghese N."/>
            <person name="Submissions S."/>
        </authorList>
    </citation>
    <scope>NUCLEOTIDE SEQUENCE [LARGE SCALE GENOMIC DNA]</scope>
    <source>
        <strain evidence="2">DSM 16477</strain>
    </source>
</reference>
<dbReference type="InterPro" id="IPR027417">
    <property type="entry name" value="P-loop_NTPase"/>
</dbReference>
<keyword evidence="2" id="KW-1185">Reference proteome</keyword>
<proteinExistence type="predicted"/>
<dbReference type="SUPFAM" id="SSF52540">
    <property type="entry name" value="P-loop containing nucleoside triphosphate hydrolases"/>
    <property type="match status" value="1"/>
</dbReference>
<dbReference type="GO" id="GO:0016740">
    <property type="term" value="F:transferase activity"/>
    <property type="evidence" value="ECO:0007669"/>
    <property type="project" value="UniProtKB-KW"/>
</dbReference>